<evidence type="ECO:0000256" key="1">
    <source>
        <dbReference type="ARBA" id="ARBA00022723"/>
    </source>
</evidence>
<evidence type="ECO:0000256" key="3">
    <source>
        <dbReference type="ARBA" id="ARBA00023015"/>
    </source>
</evidence>
<sequence>MLQYAATLESKVQRMEALCQQLSKFVDTLNRSQPHLFGEGTQISTARADEHASQSLHLAARTGDSSSNTVLARSSRWDLPPGRQSSADAVYPPGDVLDSSDDNDADDNDNDAYENTAQNDVSDMVESRSSAAANRVGALVGDSYGHLRFVGGASNIMLIEAAQHDHPIEPAVTTTAQSNQSASASKDVELPLFVRGRVWPELPFLPKPDQLPRPPQYIADLLVKLYFDQLHYTFPVVFKPHFLERYRQLYRTGSRGTALTDSKFTMVFFAVCACASSLLPTSPESRFPGLEYYEKALLLYYASTGEVSLDKVQCLALLAMCCAGWNTLSQSWIITGQAVRAAQDLGLHLSSALMMPPSSNVNIPAPSDFLRRQISRRVWWCIYSLERVTSICLGRPAAILDEDCNCEMPLNVSDEDLELFAHQPNSIDSHYDPKASSPAMGFLAFAKLCRIAGKIQQLNSPRRIGELASADPDKMRKFSAKVASRDRLLRSYLESLPDEICFSANVSQWDHDRNYHLTMCMIIFIVHSGSLLNLYRSFVGDSQQASHLNASMEAVDAVAQCISAARSCINAAELVRDSVPPSHYLAICLHYLTLSGIMLIRIPSSQPRHEIIEDVEKCVSFLKGLEARWSGASRSRSIIERLLENYRHRTSTEGYQEGDLLQQSRVGQGYKRTFTDFMGVDLGETVDESVLWHQLAGPELFMWEGNDPGGLSLWDRP</sequence>
<accession>A0AA38XNF6</accession>
<keyword evidence="6" id="KW-0539">Nucleus</keyword>
<dbReference type="CDD" id="cd12148">
    <property type="entry name" value="fungal_TF_MHR"/>
    <property type="match status" value="1"/>
</dbReference>
<dbReference type="PANTHER" id="PTHR31313:SF81">
    <property type="entry name" value="TY1 ENHANCER ACTIVATOR"/>
    <property type="match status" value="1"/>
</dbReference>
<evidence type="ECO:0000313" key="10">
    <source>
        <dbReference type="Proteomes" id="UP001172681"/>
    </source>
</evidence>
<evidence type="ECO:0000256" key="5">
    <source>
        <dbReference type="ARBA" id="ARBA00023163"/>
    </source>
</evidence>
<keyword evidence="2" id="KW-0862">Zinc</keyword>
<dbReference type="EMBL" id="JAPDRN010000170">
    <property type="protein sequence ID" value="KAJ9616154.1"/>
    <property type="molecule type" value="Genomic_DNA"/>
</dbReference>
<feature type="compositionally biased region" description="Polar residues" evidence="7">
    <location>
        <begin position="63"/>
        <end position="72"/>
    </location>
</feature>
<proteinExistence type="predicted"/>
<comment type="caution">
    <text evidence="9">The sequence shown here is derived from an EMBL/GenBank/DDBJ whole genome shotgun (WGS) entry which is preliminary data.</text>
</comment>
<evidence type="ECO:0000256" key="2">
    <source>
        <dbReference type="ARBA" id="ARBA00022833"/>
    </source>
</evidence>
<dbReference type="InterPro" id="IPR007219">
    <property type="entry name" value="XnlR_reg_dom"/>
</dbReference>
<gene>
    <name evidence="9" type="ORF">H2204_014045</name>
</gene>
<dbReference type="GO" id="GO:0008270">
    <property type="term" value="F:zinc ion binding"/>
    <property type="evidence" value="ECO:0007669"/>
    <property type="project" value="InterPro"/>
</dbReference>
<keyword evidence="4" id="KW-0238">DNA-binding</keyword>
<feature type="compositionally biased region" description="Acidic residues" evidence="7">
    <location>
        <begin position="98"/>
        <end position="112"/>
    </location>
</feature>
<protein>
    <recommendedName>
        <fullName evidence="8">Xylanolytic transcriptional activator regulatory domain-containing protein</fullName>
    </recommendedName>
</protein>
<reference evidence="9" key="1">
    <citation type="submission" date="2022-10" db="EMBL/GenBank/DDBJ databases">
        <title>Culturing micro-colonial fungi from biological soil crusts in the Mojave desert and describing Neophaeococcomyces mojavensis, and introducing the new genera and species Taxawa tesnikishii.</title>
        <authorList>
            <person name="Kurbessoian T."/>
            <person name="Stajich J.E."/>
        </authorList>
    </citation>
    <scope>NUCLEOTIDE SEQUENCE</scope>
    <source>
        <strain evidence="9">TK_35</strain>
    </source>
</reference>
<organism evidence="9 10">
    <name type="scientific">Knufia peltigerae</name>
    <dbReference type="NCBI Taxonomy" id="1002370"/>
    <lineage>
        <taxon>Eukaryota</taxon>
        <taxon>Fungi</taxon>
        <taxon>Dikarya</taxon>
        <taxon>Ascomycota</taxon>
        <taxon>Pezizomycotina</taxon>
        <taxon>Eurotiomycetes</taxon>
        <taxon>Chaetothyriomycetidae</taxon>
        <taxon>Chaetothyriales</taxon>
        <taxon>Trichomeriaceae</taxon>
        <taxon>Knufia</taxon>
    </lineage>
</organism>
<keyword evidence="5" id="KW-0804">Transcription</keyword>
<keyword evidence="1" id="KW-0479">Metal-binding</keyword>
<dbReference type="InterPro" id="IPR051615">
    <property type="entry name" value="Transcr_Regulatory_Elem"/>
</dbReference>
<dbReference type="Proteomes" id="UP001172681">
    <property type="component" value="Unassembled WGS sequence"/>
</dbReference>
<keyword evidence="10" id="KW-1185">Reference proteome</keyword>
<evidence type="ECO:0000256" key="4">
    <source>
        <dbReference type="ARBA" id="ARBA00023125"/>
    </source>
</evidence>
<dbReference type="AlphaFoldDB" id="A0AA38XNF6"/>
<keyword evidence="3" id="KW-0805">Transcription regulation</keyword>
<evidence type="ECO:0000259" key="8">
    <source>
        <dbReference type="SMART" id="SM00906"/>
    </source>
</evidence>
<dbReference type="GO" id="GO:0006351">
    <property type="term" value="P:DNA-templated transcription"/>
    <property type="evidence" value="ECO:0007669"/>
    <property type="project" value="InterPro"/>
</dbReference>
<dbReference type="PANTHER" id="PTHR31313">
    <property type="entry name" value="TY1 ENHANCER ACTIVATOR"/>
    <property type="match status" value="1"/>
</dbReference>
<evidence type="ECO:0000313" key="9">
    <source>
        <dbReference type="EMBL" id="KAJ9616154.1"/>
    </source>
</evidence>
<name>A0AA38XNF6_9EURO</name>
<feature type="domain" description="Xylanolytic transcriptional activator regulatory" evidence="8">
    <location>
        <begin position="331"/>
        <end position="415"/>
    </location>
</feature>
<dbReference type="Pfam" id="PF04082">
    <property type="entry name" value="Fungal_trans"/>
    <property type="match status" value="1"/>
</dbReference>
<evidence type="ECO:0000256" key="7">
    <source>
        <dbReference type="SAM" id="MobiDB-lite"/>
    </source>
</evidence>
<dbReference type="SMART" id="SM00906">
    <property type="entry name" value="Fungal_trans"/>
    <property type="match status" value="1"/>
</dbReference>
<dbReference type="GO" id="GO:0003677">
    <property type="term" value="F:DNA binding"/>
    <property type="evidence" value="ECO:0007669"/>
    <property type="project" value="UniProtKB-KW"/>
</dbReference>
<evidence type="ECO:0000256" key="6">
    <source>
        <dbReference type="ARBA" id="ARBA00023242"/>
    </source>
</evidence>
<feature type="region of interest" description="Disordered" evidence="7">
    <location>
        <begin position="47"/>
        <end position="127"/>
    </location>
</feature>
<feature type="compositionally biased region" description="Polar residues" evidence="7">
    <location>
        <begin position="113"/>
        <end position="127"/>
    </location>
</feature>